<dbReference type="Proteomes" id="UP000237271">
    <property type="component" value="Unassembled WGS sequence"/>
</dbReference>
<comment type="caution">
    <text evidence="3">The sequence shown here is derived from an EMBL/GenBank/DDBJ whole genome shotgun (WGS) entry which is preliminary data.</text>
</comment>
<name>A0A2P4YNC6_9STRA</name>
<evidence type="ECO:0000313" key="4">
    <source>
        <dbReference type="Proteomes" id="UP000237271"/>
    </source>
</evidence>
<dbReference type="GO" id="GO:0003677">
    <property type="term" value="F:DNA binding"/>
    <property type="evidence" value="ECO:0007669"/>
    <property type="project" value="UniProtKB-KW"/>
</dbReference>
<proteinExistence type="predicted"/>
<dbReference type="EMBL" id="NCKW01001817">
    <property type="protein sequence ID" value="POM79280.1"/>
    <property type="molecule type" value="Genomic_DNA"/>
</dbReference>
<gene>
    <name evidence="3" type="ORF">PHPALM_3084</name>
</gene>
<dbReference type="Gene3D" id="1.10.150.130">
    <property type="match status" value="1"/>
</dbReference>
<evidence type="ECO:0000256" key="2">
    <source>
        <dbReference type="SAM" id="MobiDB-lite"/>
    </source>
</evidence>
<keyword evidence="4" id="KW-1185">Reference proteome</keyword>
<dbReference type="OrthoDB" id="113427at2759"/>
<evidence type="ECO:0000313" key="3">
    <source>
        <dbReference type="EMBL" id="POM79280.1"/>
    </source>
</evidence>
<dbReference type="InterPro" id="IPR010998">
    <property type="entry name" value="Integrase_recombinase_N"/>
</dbReference>
<keyword evidence="1" id="KW-0238">DNA-binding</keyword>
<feature type="region of interest" description="Disordered" evidence="2">
    <location>
        <begin position="249"/>
        <end position="269"/>
    </location>
</feature>
<evidence type="ECO:0000256" key="1">
    <source>
        <dbReference type="ARBA" id="ARBA00023125"/>
    </source>
</evidence>
<reference evidence="3 4" key="1">
    <citation type="journal article" date="2017" name="Genome Biol. Evol.">
        <title>Phytophthora megakarya and P. palmivora, closely related causal agents of cacao black pod rot, underwent increases in genome sizes and gene numbers by different mechanisms.</title>
        <authorList>
            <person name="Ali S.S."/>
            <person name="Shao J."/>
            <person name="Lary D.J."/>
            <person name="Kronmiller B."/>
            <person name="Shen D."/>
            <person name="Strem M.D."/>
            <person name="Amoako-Attah I."/>
            <person name="Akrofi A.Y."/>
            <person name="Begoude B.A."/>
            <person name="Ten Hoopen G.M."/>
            <person name="Coulibaly K."/>
            <person name="Kebe B.I."/>
            <person name="Melnick R.L."/>
            <person name="Guiltinan M.J."/>
            <person name="Tyler B.M."/>
            <person name="Meinhardt L.W."/>
            <person name="Bailey B.A."/>
        </authorList>
    </citation>
    <scope>NUCLEOTIDE SEQUENCE [LARGE SCALE GENOMIC DNA]</scope>
    <source>
        <strain evidence="4">sbr112.9</strain>
    </source>
</reference>
<protein>
    <submittedName>
        <fullName evidence="3">Uncharacterized protein</fullName>
    </submittedName>
</protein>
<accession>A0A2P4YNC6</accession>
<sequence length="269" mass="31628">MFASELPEHDGWVITRLDNQLTVYSLTPRRVQQFTFEKPAYETEVTWTILQLVEHWVNISPEHQYWRHIRLYVQNGWEYRHLDTMNSRDPEAQQHLRNLALAQTRRRHMISMSRVLDRSGSNYLLLLADTLERIVESISRLKRASINSGSLRAYEKRFRHWEDFCNEFGFPIWIDTFSQERQARIVVLFAGLCALEGHNSRKQGNKYQTFDGKMAAVAFAHKSVRNARINYKTPEFELIARGFKRTNSSVERKQRAHAARDASTTPESA</sequence>
<organism evidence="3 4">
    <name type="scientific">Phytophthora palmivora</name>
    <dbReference type="NCBI Taxonomy" id="4796"/>
    <lineage>
        <taxon>Eukaryota</taxon>
        <taxon>Sar</taxon>
        <taxon>Stramenopiles</taxon>
        <taxon>Oomycota</taxon>
        <taxon>Peronosporomycetes</taxon>
        <taxon>Peronosporales</taxon>
        <taxon>Peronosporaceae</taxon>
        <taxon>Phytophthora</taxon>
    </lineage>
</organism>
<dbReference type="AlphaFoldDB" id="A0A2P4YNC6"/>